<gene>
    <name evidence="3" type="ORF">METZ01_LOCUS328344</name>
</gene>
<feature type="transmembrane region" description="Helical" evidence="2">
    <location>
        <begin position="41"/>
        <end position="61"/>
    </location>
</feature>
<keyword evidence="2" id="KW-0472">Membrane</keyword>
<keyword evidence="2" id="KW-1133">Transmembrane helix</keyword>
<keyword evidence="2" id="KW-0812">Transmembrane</keyword>
<feature type="non-terminal residue" evidence="3">
    <location>
        <position position="83"/>
    </location>
</feature>
<dbReference type="EMBL" id="UINC01108979">
    <property type="protein sequence ID" value="SVC75490.1"/>
    <property type="molecule type" value="Genomic_DNA"/>
</dbReference>
<evidence type="ECO:0000256" key="1">
    <source>
        <dbReference type="SAM" id="MobiDB-lite"/>
    </source>
</evidence>
<evidence type="ECO:0000256" key="2">
    <source>
        <dbReference type="SAM" id="Phobius"/>
    </source>
</evidence>
<feature type="region of interest" description="Disordered" evidence="1">
    <location>
        <begin position="1"/>
        <end position="25"/>
    </location>
</feature>
<protein>
    <submittedName>
        <fullName evidence="3">Uncharacterized protein</fullName>
    </submittedName>
</protein>
<dbReference type="AlphaFoldDB" id="A0A382PRS0"/>
<proteinExistence type="predicted"/>
<name>A0A382PRS0_9ZZZZ</name>
<reference evidence="3" key="1">
    <citation type="submission" date="2018-05" db="EMBL/GenBank/DDBJ databases">
        <authorList>
            <person name="Lanie J.A."/>
            <person name="Ng W.-L."/>
            <person name="Kazmierczak K.M."/>
            <person name="Andrzejewski T.M."/>
            <person name="Davidsen T.M."/>
            <person name="Wayne K.J."/>
            <person name="Tettelin H."/>
            <person name="Glass J.I."/>
            <person name="Rusch D."/>
            <person name="Podicherti R."/>
            <person name="Tsui H.-C.T."/>
            <person name="Winkler M.E."/>
        </authorList>
    </citation>
    <scope>NUCLEOTIDE SEQUENCE</scope>
</reference>
<evidence type="ECO:0000313" key="3">
    <source>
        <dbReference type="EMBL" id="SVC75490.1"/>
    </source>
</evidence>
<organism evidence="3">
    <name type="scientific">marine metagenome</name>
    <dbReference type="NCBI Taxonomy" id="408172"/>
    <lineage>
        <taxon>unclassified sequences</taxon>
        <taxon>metagenomes</taxon>
        <taxon>ecological metagenomes</taxon>
    </lineage>
</organism>
<accession>A0A382PRS0</accession>
<sequence length="83" mass="9282">MNSKNEIFENDVPVSSSNELQEKPEEMVATVDTGARNLRSWAGWTLASVSLAWSLFQLWIASPLPYMLADFIPLLNSTHTRSA</sequence>